<keyword evidence="5 7" id="KW-0456">Lyase</keyword>
<comment type="similarity">
    <text evidence="7">Belongs to the transglycosylase MltG family.</text>
</comment>
<evidence type="ECO:0000256" key="3">
    <source>
        <dbReference type="ARBA" id="ARBA00022989"/>
    </source>
</evidence>
<gene>
    <name evidence="7 8" type="primary">mltG</name>
    <name evidence="8" type="ORF">ACFMB1_17135</name>
</gene>
<dbReference type="PANTHER" id="PTHR30518">
    <property type="entry name" value="ENDOLYTIC MUREIN TRANSGLYCOSYLASE"/>
    <property type="match status" value="1"/>
</dbReference>
<evidence type="ECO:0000313" key="8">
    <source>
        <dbReference type="EMBL" id="MFC6037285.1"/>
    </source>
</evidence>
<keyword evidence="6 7" id="KW-0961">Cell wall biogenesis/degradation</keyword>
<evidence type="ECO:0000256" key="2">
    <source>
        <dbReference type="ARBA" id="ARBA00022692"/>
    </source>
</evidence>
<dbReference type="Pfam" id="PF02618">
    <property type="entry name" value="YceG"/>
    <property type="match status" value="1"/>
</dbReference>
<evidence type="ECO:0000256" key="7">
    <source>
        <dbReference type="HAMAP-Rule" id="MF_02065"/>
    </source>
</evidence>
<name>A0ABW1KYY0_9PROT</name>
<feature type="site" description="Important for catalytic activity" evidence="7">
    <location>
        <position position="223"/>
    </location>
</feature>
<dbReference type="EMBL" id="JBHPON010000003">
    <property type="protein sequence ID" value="MFC6037285.1"/>
    <property type="molecule type" value="Genomic_DNA"/>
</dbReference>
<feature type="transmembrane region" description="Helical" evidence="7">
    <location>
        <begin position="21"/>
        <end position="47"/>
    </location>
</feature>
<dbReference type="NCBIfam" id="TIGR00247">
    <property type="entry name" value="endolytic transglycosylase MltG"/>
    <property type="match status" value="1"/>
</dbReference>
<dbReference type="RefSeq" id="WP_379881322.1">
    <property type="nucleotide sequence ID" value="NZ_JBHPON010000003.1"/>
</dbReference>
<dbReference type="PANTHER" id="PTHR30518:SF2">
    <property type="entry name" value="ENDOLYTIC MUREIN TRANSGLYCOSYLASE"/>
    <property type="match status" value="1"/>
</dbReference>
<keyword evidence="2 7" id="KW-0812">Transmembrane</keyword>
<reference evidence="8 9" key="1">
    <citation type="submission" date="2024-09" db="EMBL/GenBank/DDBJ databases">
        <authorList>
            <person name="Zhang Z.-H."/>
        </authorList>
    </citation>
    <scope>NUCLEOTIDE SEQUENCE [LARGE SCALE GENOMIC DNA]</scope>
    <source>
        <strain evidence="8 9">HHTR114</strain>
    </source>
</reference>
<dbReference type="Gene3D" id="3.30.160.60">
    <property type="entry name" value="Classic Zinc Finger"/>
    <property type="match status" value="1"/>
</dbReference>
<dbReference type="HAMAP" id="MF_02065">
    <property type="entry name" value="MltG"/>
    <property type="match status" value="1"/>
</dbReference>
<evidence type="ECO:0000256" key="4">
    <source>
        <dbReference type="ARBA" id="ARBA00023136"/>
    </source>
</evidence>
<evidence type="ECO:0000256" key="1">
    <source>
        <dbReference type="ARBA" id="ARBA00022475"/>
    </source>
</evidence>
<keyword evidence="9" id="KW-1185">Reference proteome</keyword>
<evidence type="ECO:0000256" key="6">
    <source>
        <dbReference type="ARBA" id="ARBA00023316"/>
    </source>
</evidence>
<organism evidence="8 9">
    <name type="scientific">Hyphococcus aureus</name>
    <dbReference type="NCBI Taxonomy" id="2666033"/>
    <lineage>
        <taxon>Bacteria</taxon>
        <taxon>Pseudomonadati</taxon>
        <taxon>Pseudomonadota</taxon>
        <taxon>Alphaproteobacteria</taxon>
        <taxon>Parvularculales</taxon>
        <taxon>Parvularculaceae</taxon>
        <taxon>Hyphococcus</taxon>
    </lineage>
</organism>
<proteinExistence type="inferred from homology"/>
<protein>
    <recommendedName>
        <fullName evidence="7">Endolytic murein transglycosylase</fullName>
        <ecNumber evidence="7">4.2.2.29</ecNumber>
    </recommendedName>
    <alternativeName>
        <fullName evidence="7">Peptidoglycan lytic transglycosylase</fullName>
    </alternativeName>
    <alternativeName>
        <fullName evidence="7">Peptidoglycan polymerization terminase</fullName>
    </alternativeName>
</protein>
<dbReference type="CDD" id="cd08010">
    <property type="entry name" value="MltG_like"/>
    <property type="match status" value="1"/>
</dbReference>
<dbReference type="InterPro" id="IPR003770">
    <property type="entry name" value="MLTG-like"/>
</dbReference>
<evidence type="ECO:0000313" key="9">
    <source>
        <dbReference type="Proteomes" id="UP001596116"/>
    </source>
</evidence>
<accession>A0ABW1KYY0</accession>
<keyword evidence="7" id="KW-0997">Cell inner membrane</keyword>
<keyword evidence="3 7" id="KW-1133">Transmembrane helix</keyword>
<comment type="caution">
    <text evidence="8">The sequence shown here is derived from an EMBL/GenBank/DDBJ whole genome shotgun (WGS) entry which is preliminary data.</text>
</comment>
<dbReference type="Proteomes" id="UP001596116">
    <property type="component" value="Unassembled WGS sequence"/>
</dbReference>
<evidence type="ECO:0000256" key="5">
    <source>
        <dbReference type="ARBA" id="ARBA00023239"/>
    </source>
</evidence>
<dbReference type="Gene3D" id="3.30.1490.480">
    <property type="entry name" value="Endolytic murein transglycosylase"/>
    <property type="match status" value="1"/>
</dbReference>
<comment type="catalytic activity">
    <reaction evidence="7">
        <text>a peptidoglycan chain = a peptidoglycan chain with N-acetyl-1,6-anhydromuramyl-[peptide] at the reducing end + a peptidoglycan chain with N-acetylglucosamine at the non-reducing end.</text>
        <dbReference type="EC" id="4.2.2.29"/>
    </reaction>
</comment>
<dbReference type="EC" id="4.2.2.29" evidence="7"/>
<comment type="subcellular location">
    <subcellularLocation>
        <location evidence="7">Cell inner membrane</location>
        <topology evidence="7">Single-pass membrane protein</topology>
    </subcellularLocation>
</comment>
<keyword evidence="4 7" id="KW-0472">Membrane</keyword>
<sequence length="350" mass="38187">MSGKDQTRRAQRRSSQRGGAVKSFLFFIGGLALLAAIALGVGGYLGYREAVKPGPSRENTIVLLPPGSAVSTIAHQLEDVGVIEHPEIFIAAVRLRGVQSEIKAGEYEIPARSSVIAIIDQLREGKSILHYFTAPEGRTTAQIIRLLNENDVLEGEVSIEPGEGELLPETFAFTRGETRDNLVRRMMKDQDALIDAIWDDRAMELPFSTPAEAIILASIVEKETGVAEERPRIASVFVNRLKKGMRLESDPTIIYGLTQGEPLGRGLRLSELRGETPYNTYVIRGLPPTPIANPGKASIEAVLNPADTDDLFFVADGTGGHVFAPTLREHNANVAKWRSIERQRATQGGK</sequence>
<comment type="function">
    <text evidence="7">Functions as a peptidoglycan terminase that cleaves nascent peptidoglycan strands endolytically to terminate their elongation.</text>
</comment>
<keyword evidence="1 7" id="KW-1003">Cell membrane</keyword>